<accession>A0A914WVF0</accession>
<feature type="compositionally biased region" description="Basic and acidic residues" evidence="1">
    <location>
        <begin position="216"/>
        <end position="233"/>
    </location>
</feature>
<protein>
    <submittedName>
        <fullName evidence="3">Uncharacterized protein</fullName>
    </submittedName>
</protein>
<feature type="region of interest" description="Disordered" evidence="1">
    <location>
        <begin position="94"/>
        <end position="242"/>
    </location>
</feature>
<dbReference type="WBParaSite" id="PSAMB.scaffold553size47335.g7166.t1">
    <property type="protein sequence ID" value="PSAMB.scaffold553size47335.g7166.t1"/>
    <property type="gene ID" value="PSAMB.scaffold553size47335.g7166"/>
</dbReference>
<dbReference type="AlphaFoldDB" id="A0A914WVF0"/>
<evidence type="ECO:0000313" key="3">
    <source>
        <dbReference type="WBParaSite" id="PSAMB.scaffold553size47335.g7166.t1"/>
    </source>
</evidence>
<dbReference type="Proteomes" id="UP000887566">
    <property type="component" value="Unplaced"/>
</dbReference>
<name>A0A914WVF0_9BILA</name>
<organism evidence="2 3">
    <name type="scientific">Plectus sambesii</name>
    <dbReference type="NCBI Taxonomy" id="2011161"/>
    <lineage>
        <taxon>Eukaryota</taxon>
        <taxon>Metazoa</taxon>
        <taxon>Ecdysozoa</taxon>
        <taxon>Nematoda</taxon>
        <taxon>Chromadorea</taxon>
        <taxon>Plectida</taxon>
        <taxon>Plectina</taxon>
        <taxon>Plectoidea</taxon>
        <taxon>Plectidae</taxon>
        <taxon>Plectus</taxon>
    </lineage>
</organism>
<reference evidence="3" key="1">
    <citation type="submission" date="2022-11" db="UniProtKB">
        <authorList>
            <consortium name="WormBaseParasite"/>
        </authorList>
    </citation>
    <scope>IDENTIFICATION</scope>
</reference>
<sequence length="242" mass="26816">MFSRAFHRKFVPLTEEDEIFGSYNDTNDHHPDSEADIVSISSADVGIMPYRQSNDYDTYLKRTESVASFSSIASARVRQQFAQALTNLHQSLFGMDSPVSEDRSPNQPHPPTSIGGDPFNSFGAAHHGAFDNGNVDGDHHHQDHHHQQHEHDLHHEQQRPHATSVGMASSHGSSHESEDSNNGFVKLDHPTDLLADYGFPSDAHAHAGPHPPAPTFHRDEQSDFAHLHHDRPEITPSDEVGG</sequence>
<proteinExistence type="predicted"/>
<keyword evidence="2" id="KW-1185">Reference proteome</keyword>
<evidence type="ECO:0000313" key="2">
    <source>
        <dbReference type="Proteomes" id="UP000887566"/>
    </source>
</evidence>
<evidence type="ECO:0000256" key="1">
    <source>
        <dbReference type="SAM" id="MobiDB-lite"/>
    </source>
</evidence>
<feature type="compositionally biased region" description="Basic and acidic residues" evidence="1">
    <location>
        <begin position="149"/>
        <end position="159"/>
    </location>
</feature>